<organism evidence="4 5">
    <name type="scientific">Eiseniibacteriota bacterium</name>
    <dbReference type="NCBI Taxonomy" id="2212470"/>
    <lineage>
        <taxon>Bacteria</taxon>
        <taxon>Candidatus Eiseniibacteriota</taxon>
    </lineage>
</organism>
<dbReference type="GO" id="GO:0008168">
    <property type="term" value="F:methyltransferase activity"/>
    <property type="evidence" value="ECO:0007669"/>
    <property type="project" value="UniProtKB-KW"/>
</dbReference>
<dbReference type="Gene3D" id="3.40.50.150">
    <property type="entry name" value="Vaccinia Virus protein VP39"/>
    <property type="match status" value="1"/>
</dbReference>
<keyword evidence="1" id="KW-0620">Polyamine biosynthesis</keyword>
<evidence type="ECO:0000313" key="4">
    <source>
        <dbReference type="EMBL" id="MCA9727262.1"/>
    </source>
</evidence>
<dbReference type="PANTHER" id="PTHR43317:SF1">
    <property type="entry name" value="THERMOSPERMINE SYNTHASE ACAULIS5"/>
    <property type="match status" value="1"/>
</dbReference>
<feature type="transmembrane region" description="Helical" evidence="3">
    <location>
        <begin position="149"/>
        <end position="170"/>
    </location>
</feature>
<dbReference type="GO" id="GO:0006596">
    <property type="term" value="P:polyamine biosynthetic process"/>
    <property type="evidence" value="ECO:0007669"/>
    <property type="project" value="UniProtKB-KW"/>
</dbReference>
<keyword evidence="3" id="KW-0812">Transmembrane</keyword>
<feature type="region of interest" description="Disordered" evidence="2">
    <location>
        <begin position="532"/>
        <end position="555"/>
    </location>
</feature>
<evidence type="ECO:0000313" key="5">
    <source>
        <dbReference type="Proteomes" id="UP000697710"/>
    </source>
</evidence>
<proteinExistence type="predicted"/>
<feature type="transmembrane region" description="Helical" evidence="3">
    <location>
        <begin position="584"/>
        <end position="603"/>
    </location>
</feature>
<dbReference type="GO" id="GO:0032259">
    <property type="term" value="P:methylation"/>
    <property type="evidence" value="ECO:0007669"/>
    <property type="project" value="UniProtKB-KW"/>
</dbReference>
<feature type="transmembrane region" description="Helical" evidence="3">
    <location>
        <begin position="88"/>
        <end position="106"/>
    </location>
</feature>
<feature type="transmembrane region" description="Helical" evidence="3">
    <location>
        <begin position="284"/>
        <end position="301"/>
    </location>
</feature>
<feature type="transmembrane region" description="Helical" evidence="3">
    <location>
        <begin position="118"/>
        <end position="137"/>
    </location>
</feature>
<protein>
    <submittedName>
        <fullName evidence="4">Methyltransferase domain-containing protein</fullName>
    </submittedName>
</protein>
<gene>
    <name evidence="4" type="ORF">KC729_06230</name>
</gene>
<reference evidence="4" key="2">
    <citation type="journal article" date="2021" name="Microbiome">
        <title>Successional dynamics and alternative stable states in a saline activated sludge microbial community over 9 years.</title>
        <authorList>
            <person name="Wang Y."/>
            <person name="Ye J."/>
            <person name="Ju F."/>
            <person name="Liu L."/>
            <person name="Boyd J.A."/>
            <person name="Deng Y."/>
            <person name="Parks D.H."/>
            <person name="Jiang X."/>
            <person name="Yin X."/>
            <person name="Woodcroft B.J."/>
            <person name="Tyson G.W."/>
            <person name="Hugenholtz P."/>
            <person name="Polz M.F."/>
            <person name="Zhang T."/>
        </authorList>
    </citation>
    <scope>NUCLEOTIDE SEQUENCE</scope>
    <source>
        <strain evidence="4">HKST-UBA01</strain>
    </source>
</reference>
<dbReference type="InterPro" id="IPR029063">
    <property type="entry name" value="SAM-dependent_MTases_sf"/>
</dbReference>
<dbReference type="Proteomes" id="UP000697710">
    <property type="component" value="Unassembled WGS sequence"/>
</dbReference>
<evidence type="ECO:0000256" key="3">
    <source>
        <dbReference type="SAM" id="Phobius"/>
    </source>
</evidence>
<feature type="transmembrane region" description="Helical" evidence="3">
    <location>
        <begin position="237"/>
        <end position="256"/>
    </location>
</feature>
<keyword evidence="4" id="KW-0489">Methyltransferase</keyword>
<dbReference type="CDD" id="cd02440">
    <property type="entry name" value="AdoMet_MTases"/>
    <property type="match status" value="1"/>
</dbReference>
<feature type="transmembrane region" description="Helical" evidence="3">
    <location>
        <begin position="702"/>
        <end position="722"/>
    </location>
</feature>
<dbReference type="EMBL" id="JAGQHR010000135">
    <property type="protein sequence ID" value="MCA9727262.1"/>
    <property type="molecule type" value="Genomic_DNA"/>
</dbReference>
<dbReference type="AlphaFoldDB" id="A0A956LYC8"/>
<sequence>MSTQFKWWAGASVLLGLGLVAGALGLRASGHVPDYEAGAITISLVEAVLLVLIAGPVAILAARTWSREAPGNGADDDSTSTRAERRPYGSLFLISFAALFIELMLIRYCNSQIRIFSFYKNVPLIASFLGLGLGASLGRGRGRDAMLFLLWLIPFAVLLSAGSLVVGNFLGRHAALGSTEQILGEVIPSATKSARALSQLVMASFCVVALVVITLLFAFLGRILGDSFDRVERLRGYTVNIVGSLAGIVAFVLLSYLETPPAVWFLAGLLPLLWWCTGRARTTWALVLIGLNAAAVFPSYGDTVWSRYQKLVGHAIGLPGEAPQAYLVQISDVFYQIALDRRPEVVGGRQDYPGGAYDLVYRDIPTPQRVLIVGSGTGNDVAAALRAGVGHVDAVDIDPAIVEMGRRFHPEHPYRDPRVRVIVDDARHAFRHLEPASYDAVVFGLLDSHTQLGMSSVRLDNFVFTRESFGEAAHLIRPGGHLIVTAAAHFPWFRDRLEHLVETATGHPATISRQATWYIFVSPVGADPGLASTENTGRLSDAADADRTPPEGGTVSALGARAGRTAVPSDDWPFLYLPGRSVPWAYVWVVVALALASVVILRLRGLTWNRFDAQLGHLFFLGAAFLLMEVHAINRLALVFGTTWLVSAITIAIVLALIVLANLTVGWVRRVPYPLAYALLAVSLAASFGIDPGRVLGGGPGSGMLFGVVLLSPVFFAGLVFARSFRASSAAGAAIGANILGSVVGGWAEYSTMALGMRSLVLLAAVFYALSALLLVRWIGRRPTRGSDGHDPHGAAT</sequence>
<dbReference type="PANTHER" id="PTHR43317">
    <property type="entry name" value="THERMOSPERMINE SYNTHASE ACAULIS5"/>
    <property type="match status" value="1"/>
</dbReference>
<feature type="transmembrane region" description="Helical" evidence="3">
    <location>
        <begin position="639"/>
        <end position="661"/>
    </location>
</feature>
<feature type="transmembrane region" description="Helical" evidence="3">
    <location>
        <begin position="41"/>
        <end position="62"/>
    </location>
</feature>
<name>A0A956LYC8_UNCEI</name>
<keyword evidence="4" id="KW-0808">Transferase</keyword>
<feature type="transmembrane region" description="Helical" evidence="3">
    <location>
        <begin position="615"/>
        <end position="633"/>
    </location>
</feature>
<keyword evidence="3" id="KW-1133">Transmembrane helix</keyword>
<feature type="transmembrane region" description="Helical" evidence="3">
    <location>
        <begin position="729"/>
        <end position="748"/>
    </location>
</feature>
<dbReference type="SUPFAM" id="SSF53335">
    <property type="entry name" value="S-adenosyl-L-methionine-dependent methyltransferases"/>
    <property type="match status" value="1"/>
</dbReference>
<keyword evidence="3" id="KW-0472">Membrane</keyword>
<evidence type="ECO:0000256" key="1">
    <source>
        <dbReference type="ARBA" id="ARBA00023115"/>
    </source>
</evidence>
<feature type="transmembrane region" description="Helical" evidence="3">
    <location>
        <begin position="200"/>
        <end position="225"/>
    </location>
</feature>
<reference evidence="4" key="1">
    <citation type="submission" date="2020-04" db="EMBL/GenBank/DDBJ databases">
        <authorList>
            <person name="Zhang T."/>
        </authorList>
    </citation>
    <scope>NUCLEOTIDE SEQUENCE</scope>
    <source>
        <strain evidence="4">HKST-UBA01</strain>
    </source>
</reference>
<accession>A0A956LYC8</accession>
<evidence type="ECO:0000256" key="2">
    <source>
        <dbReference type="SAM" id="MobiDB-lite"/>
    </source>
</evidence>
<dbReference type="Pfam" id="PF01564">
    <property type="entry name" value="Spermine_synth"/>
    <property type="match status" value="1"/>
</dbReference>
<feature type="transmembrane region" description="Helical" evidence="3">
    <location>
        <begin position="760"/>
        <end position="780"/>
    </location>
</feature>
<comment type="caution">
    <text evidence="4">The sequence shown here is derived from an EMBL/GenBank/DDBJ whole genome shotgun (WGS) entry which is preliminary data.</text>
</comment>
<feature type="transmembrane region" description="Helical" evidence="3">
    <location>
        <begin position="262"/>
        <end position="277"/>
    </location>
</feature>
<feature type="transmembrane region" description="Helical" evidence="3">
    <location>
        <begin position="673"/>
        <end position="690"/>
    </location>
</feature>